<evidence type="ECO:0000256" key="2">
    <source>
        <dbReference type="ARBA" id="ARBA00022857"/>
    </source>
</evidence>
<accession>A0A8H8RIW2</accession>
<comment type="similarity">
    <text evidence="1">Belongs to the short-chain dehydrogenases/reductases (SDR) family.</text>
</comment>
<evidence type="ECO:0000256" key="1">
    <source>
        <dbReference type="ARBA" id="ARBA00006484"/>
    </source>
</evidence>
<dbReference type="OrthoDB" id="2898618at2759"/>
<keyword evidence="5" id="KW-1185">Reference proteome</keyword>
<proteinExistence type="inferred from homology"/>
<dbReference type="InterPro" id="IPR002347">
    <property type="entry name" value="SDR_fam"/>
</dbReference>
<comment type="caution">
    <text evidence="4">The sequence shown here is derived from an EMBL/GenBank/DDBJ whole genome shotgun (WGS) entry which is preliminary data.</text>
</comment>
<evidence type="ECO:0000313" key="4">
    <source>
        <dbReference type="EMBL" id="TVY35344.1"/>
    </source>
</evidence>
<dbReference type="AlphaFoldDB" id="A0A8H8RIW2"/>
<dbReference type="PANTHER" id="PTHR43618:SF18">
    <property type="entry name" value="SHORT CHAIN DEHYDROGENASE_REDUCTASE FAMILY (AFU_ORTHOLOGUE AFUA_5G12480)"/>
    <property type="match status" value="1"/>
</dbReference>
<dbReference type="SUPFAM" id="SSF51735">
    <property type="entry name" value="NAD(P)-binding Rossmann-fold domains"/>
    <property type="match status" value="1"/>
</dbReference>
<dbReference type="Pfam" id="PF13561">
    <property type="entry name" value="adh_short_C2"/>
    <property type="match status" value="1"/>
</dbReference>
<dbReference type="InterPro" id="IPR036291">
    <property type="entry name" value="NAD(P)-bd_dom_sf"/>
</dbReference>
<dbReference type="EMBL" id="QGMI01000987">
    <property type="protein sequence ID" value="TVY35344.1"/>
    <property type="molecule type" value="Genomic_DNA"/>
</dbReference>
<name>A0A8H8RIW2_9HELO</name>
<keyword evidence="2" id="KW-0521">NADP</keyword>
<organism evidence="4 5">
    <name type="scientific">Lachnellula occidentalis</name>
    <dbReference type="NCBI Taxonomy" id="215460"/>
    <lineage>
        <taxon>Eukaryota</taxon>
        <taxon>Fungi</taxon>
        <taxon>Dikarya</taxon>
        <taxon>Ascomycota</taxon>
        <taxon>Pezizomycotina</taxon>
        <taxon>Leotiomycetes</taxon>
        <taxon>Helotiales</taxon>
        <taxon>Lachnaceae</taxon>
        <taxon>Lachnellula</taxon>
    </lineage>
</organism>
<keyword evidence="3" id="KW-0560">Oxidoreductase</keyword>
<dbReference type="PRINTS" id="PR00081">
    <property type="entry name" value="GDHRDH"/>
</dbReference>
<sequence length="285" mass="29734">MATTSIQAPNLFNVDGLVAVITGGGSGIGLMMARALALNGAHKIYIVGRRKDVLEKASQSVSTNNIVPIVGDVTSKEALASVVSTIQSEVGYINLLIANSGTLGPQSAIPQGEIKTVADFQKAYGETPFDEHLDTFKLNTTAVWYTIVAFLGLLDEGNKKGNVEQKSQVIATSSLAGFNRATPGGYAYGESKAATTHMMKQLATGLAPLGIRSNVLAPGLFPSDLAAGIIGDGVFPRDRIPLERVGTEEDMAGAILFLTSKAGAYCTGNVLLLDGGRLSMLPATY</sequence>
<evidence type="ECO:0000313" key="5">
    <source>
        <dbReference type="Proteomes" id="UP000443090"/>
    </source>
</evidence>
<gene>
    <name evidence="4" type="primary">SAT3_0</name>
    <name evidence="4" type="ORF">LOCC1_G007786</name>
</gene>
<protein>
    <submittedName>
        <fullName evidence="4">Short-chain dehydrogenase/reductase</fullName>
    </submittedName>
</protein>
<dbReference type="GO" id="GO:0016491">
    <property type="term" value="F:oxidoreductase activity"/>
    <property type="evidence" value="ECO:0007669"/>
    <property type="project" value="UniProtKB-KW"/>
</dbReference>
<evidence type="ECO:0000256" key="3">
    <source>
        <dbReference type="ARBA" id="ARBA00023002"/>
    </source>
</evidence>
<reference evidence="4 5" key="1">
    <citation type="submission" date="2018-05" db="EMBL/GenBank/DDBJ databases">
        <title>Genome sequencing and assembly of the regulated plant pathogen Lachnellula willkommii and related sister species for the development of diagnostic species identification markers.</title>
        <authorList>
            <person name="Giroux E."/>
            <person name="Bilodeau G."/>
        </authorList>
    </citation>
    <scope>NUCLEOTIDE SEQUENCE [LARGE SCALE GENOMIC DNA]</scope>
    <source>
        <strain evidence="4 5">CBS 160.35</strain>
    </source>
</reference>
<dbReference type="CDD" id="cd05233">
    <property type="entry name" value="SDR_c"/>
    <property type="match status" value="1"/>
</dbReference>
<dbReference type="PANTHER" id="PTHR43618">
    <property type="entry name" value="7-ALPHA-HYDROXYSTEROID DEHYDROGENASE"/>
    <property type="match status" value="1"/>
</dbReference>
<dbReference type="Proteomes" id="UP000443090">
    <property type="component" value="Unassembled WGS sequence"/>
</dbReference>
<dbReference type="InterPro" id="IPR052178">
    <property type="entry name" value="Sec_Metab_Biosynth_SDR"/>
</dbReference>
<dbReference type="Gene3D" id="3.40.50.720">
    <property type="entry name" value="NAD(P)-binding Rossmann-like Domain"/>
    <property type="match status" value="1"/>
</dbReference>